<dbReference type="NCBIfam" id="TIGR00762">
    <property type="entry name" value="DegV"/>
    <property type="match status" value="1"/>
</dbReference>
<gene>
    <name evidence="3" type="ORF">BHY08_03480</name>
</gene>
<dbReference type="EMBL" id="CP017267">
    <property type="protein sequence ID" value="APB30975.1"/>
    <property type="molecule type" value="Genomic_DNA"/>
</dbReference>
<dbReference type="InterPro" id="IPR043168">
    <property type="entry name" value="DegV_C"/>
</dbReference>
<dbReference type="Gene3D" id="3.30.1180.10">
    <property type="match status" value="1"/>
</dbReference>
<comment type="function">
    <text evidence="1">May bind long-chain fatty acids, such as palmitate, and may play a role in lipid transport or fatty acid metabolism.</text>
</comment>
<evidence type="ECO:0000313" key="3">
    <source>
        <dbReference type="EMBL" id="APB30975.1"/>
    </source>
</evidence>
<dbReference type="InterPro" id="IPR003797">
    <property type="entry name" value="DegV"/>
</dbReference>
<organism evidence="3 4">
    <name type="scientific">Vagococcus teuberi</name>
    <dbReference type="NCBI Taxonomy" id="519472"/>
    <lineage>
        <taxon>Bacteria</taxon>
        <taxon>Bacillati</taxon>
        <taxon>Bacillota</taxon>
        <taxon>Bacilli</taxon>
        <taxon>Lactobacillales</taxon>
        <taxon>Enterococcaceae</taxon>
        <taxon>Vagococcus</taxon>
    </lineage>
</organism>
<dbReference type="Proteomes" id="UP000191200">
    <property type="component" value="Chromosome"/>
</dbReference>
<dbReference type="PROSITE" id="PS51482">
    <property type="entry name" value="DEGV"/>
    <property type="match status" value="1"/>
</dbReference>
<dbReference type="PANTHER" id="PTHR33434:SF3">
    <property type="entry name" value="DEGV DOMAIN-CONTAINING PROTEIN YITS"/>
    <property type="match status" value="1"/>
</dbReference>
<dbReference type="KEGG" id="vte:BHY08_03480"/>
<protein>
    <submittedName>
        <fullName evidence="3">Fatty acid-binding protein DegV</fullName>
    </submittedName>
</protein>
<dbReference type="Pfam" id="PF02645">
    <property type="entry name" value="DegV"/>
    <property type="match status" value="1"/>
</dbReference>
<name>A0A1J0A500_9ENTE</name>
<dbReference type="RefSeq" id="WP_071456555.1">
    <property type="nucleotide sequence ID" value="NZ_CP017267.1"/>
</dbReference>
<dbReference type="PANTHER" id="PTHR33434">
    <property type="entry name" value="DEGV DOMAIN-CONTAINING PROTEIN DR_1986-RELATED"/>
    <property type="match status" value="1"/>
</dbReference>
<dbReference type="InterPro" id="IPR050270">
    <property type="entry name" value="DegV_domain_contain"/>
</dbReference>
<dbReference type="STRING" id="519472.BHY08_03480"/>
<reference evidence="3 4" key="1">
    <citation type="submission" date="2016-09" db="EMBL/GenBank/DDBJ databases">
        <title>Vagococcus teuberi sp. nov., isolated from the Malian artisanal sour milk fene.</title>
        <authorList>
            <person name="Wullschleger S."/>
            <person name="Seifert C."/>
            <person name="Baumgartner S."/>
            <person name="Lacroix C."/>
            <person name="Bonfoh B."/>
            <person name="Stevens M.J."/>
            <person name="Meile L."/>
        </authorList>
    </citation>
    <scope>NUCLEOTIDE SEQUENCE [LARGE SCALE GENOMIC DNA]</scope>
    <source>
        <strain evidence="3 4">DSM 21459</strain>
    </source>
</reference>
<accession>A0A1J0A500</accession>
<evidence type="ECO:0000256" key="1">
    <source>
        <dbReference type="ARBA" id="ARBA00003238"/>
    </source>
</evidence>
<keyword evidence="4" id="KW-1185">Reference proteome</keyword>
<dbReference type="Gene3D" id="3.40.50.10170">
    <property type="match status" value="1"/>
</dbReference>
<dbReference type="GO" id="GO:0008289">
    <property type="term" value="F:lipid binding"/>
    <property type="evidence" value="ECO:0007669"/>
    <property type="project" value="UniProtKB-KW"/>
</dbReference>
<evidence type="ECO:0000313" key="4">
    <source>
        <dbReference type="Proteomes" id="UP000191200"/>
    </source>
</evidence>
<keyword evidence="2" id="KW-0446">Lipid-binding</keyword>
<sequence>MTEKIALLVDSGMDTPTEITQLDGVFVVPLSVNYSNGSFLDNIDITADEIYARLDEEIPSTSLPSLEIIEDTINQIKKEGYTHILTVTISSGLSGTHNALRLLLDDHNDIHTHIIDTKSIGIGGGIQAAYLKELIDKQYSFDSLVEIGELLPKKGRVYFSIPTLEYLKKGGRIGLVTSIIGTALNLNPVISCNNEGIYYTVTKARGRKKSLQKMIDQLVEFAGESKDYRIGIAYGTCIEEAETVKKNILEKLPLASNVYFDDVSPVLGVHTGPDVIGVTILDLN</sequence>
<dbReference type="SUPFAM" id="SSF82549">
    <property type="entry name" value="DAK1/DegV-like"/>
    <property type="match status" value="1"/>
</dbReference>
<dbReference type="OrthoDB" id="5429275at2"/>
<dbReference type="AlphaFoldDB" id="A0A1J0A500"/>
<proteinExistence type="predicted"/>
<evidence type="ECO:0000256" key="2">
    <source>
        <dbReference type="ARBA" id="ARBA00023121"/>
    </source>
</evidence>